<dbReference type="CDD" id="cd09627">
    <property type="entry name" value="DOMON_murB_like"/>
    <property type="match status" value="1"/>
</dbReference>
<organism evidence="1">
    <name type="scientific">Woronichinia naegeliana WA131</name>
    <dbReference type="NCBI Taxonomy" id="2824559"/>
    <lineage>
        <taxon>Bacteria</taxon>
        <taxon>Bacillati</taxon>
        <taxon>Cyanobacteriota</taxon>
        <taxon>Cyanophyceae</taxon>
        <taxon>Synechococcales</taxon>
        <taxon>Coelosphaeriaceae</taxon>
        <taxon>Woronichinia</taxon>
    </lineage>
</organism>
<evidence type="ECO:0000313" key="1">
    <source>
        <dbReference type="EMBL" id="UXE63444.1"/>
    </source>
</evidence>
<dbReference type="Proteomes" id="UP001065613">
    <property type="component" value="Chromosome"/>
</dbReference>
<dbReference type="KEGG" id="wna:KA717_12940"/>
<dbReference type="Gene3D" id="2.60.40.1190">
    <property type="match status" value="1"/>
</dbReference>
<reference evidence="1" key="1">
    <citation type="submission" date="2021-04" db="EMBL/GenBank/DDBJ databases">
        <title>Genome sequence of Woronichinia naegeliana from Washington state freshwater lake bloom.</title>
        <authorList>
            <person name="Dreher T.W."/>
        </authorList>
    </citation>
    <scope>NUCLEOTIDE SEQUENCE</scope>
    <source>
        <strain evidence="1">WA131</strain>
    </source>
</reference>
<sequence length="185" mass="20969">MTAFFLIPFQPDQTLPQITITGQIERLASQLSLSWLVTGEIDQIAIPAPATSPTRQDNLWQTTCFEFFLGLTDQPDYWEFNLSPSGHWNCYRFSDYRQGMVTETAFKISPFQFDHSPQMLTLQINLDLSGLFSSSQAVIAGITTVIQTLDGNLSYWALTHPGPEADFHQRDSFQLDLPTETQRAK</sequence>
<dbReference type="AlphaFoldDB" id="A0A977PY22"/>
<name>A0A977PY22_9CYAN</name>
<gene>
    <name evidence="1" type="ORF">KA717_12940</name>
</gene>
<proteinExistence type="predicted"/>
<dbReference type="EMBL" id="CP073041">
    <property type="protein sequence ID" value="UXE63444.1"/>
    <property type="molecule type" value="Genomic_DNA"/>
</dbReference>
<accession>A0A977PY22</accession>
<protein>
    <submittedName>
        <fullName evidence="1">DOMON-like domain-containing protein</fullName>
    </submittedName>
</protein>